<feature type="region of interest" description="Disordered" evidence="2">
    <location>
        <begin position="133"/>
        <end position="174"/>
    </location>
</feature>
<dbReference type="OrthoDB" id="5085208at2759"/>
<keyword evidence="1" id="KW-0175">Coiled coil</keyword>
<dbReference type="AlphaFoldDB" id="A0A428PM12"/>
<sequence>MNSPPTERPPSADTHLPSNHEERVIWLAQAWKGPWFPEDDGVGWLGTDSSLAYYMYRITHAALDRGIPLASLWDADSPHGHLGRAVMKDSTATKNSAVSKDSTLRGGSEGPQPHLLTPNLATEIYEIIMASEKIAPDSTPSEHPSDKSDDTDSVEMPPPPLTQETTTARFEPFGNAEHEVRLKEYLDGTLTKSLRVRHGDQSGPLTSLARKTRPTVFRKTGQKSTTELTTITGIATQSDPVDNDSQSPRAPEAYMGSPDLSTRSESLVPNGLLQLPSSPMRSPEHSLLPYVSSPPAEERQDRAPTPTSPMTPSKKRKRDTLSQTSSLERSVRTERLMGPLTVDKIVRQLTCDVQLTDDIVELICQAIVVEHGGSNVKVLSPLWFEADELKSLPQTVRGLDQELTICFPIHHKLTKHWTMGVARVSSEKVVLTFHDSIQCNQRANAVKQRFQAWMKKMGLEQDLVFQTKDCTQQRDGFSCGAHAAVCLGRDLRNEPCCDPVEIRSEKRAMLETLRTVREISPIHSDTFPLLRELRNRQSVDASITSTPRRDGAMHMTIPQEPGAQVIHPEMSLGYLLDSLSLEALQERLKDAEDRLNEAINARDNAQDTLRDLQISQRLIHDMYPRIITYVRSRGINMDEYSDATMAVERNTTAEGIDFQQRKSIMGNFLKASEREGVDHALSAIRENQAQVFTDIGSAQGILDQRNEEITSIEGEVESLQEVCEAKKTLEKYSGLDWLAYFQST</sequence>
<feature type="compositionally biased region" description="Polar residues" evidence="2">
    <location>
        <begin position="90"/>
        <end position="101"/>
    </location>
</feature>
<evidence type="ECO:0000313" key="4">
    <source>
        <dbReference type="Proteomes" id="UP000288168"/>
    </source>
</evidence>
<evidence type="ECO:0000313" key="3">
    <source>
        <dbReference type="EMBL" id="RSL54079.1"/>
    </source>
</evidence>
<feature type="region of interest" description="Disordered" evidence="2">
    <location>
        <begin position="231"/>
        <end position="332"/>
    </location>
</feature>
<dbReference type="EMBL" id="NKCI01000115">
    <property type="protein sequence ID" value="RSL54079.1"/>
    <property type="molecule type" value="Genomic_DNA"/>
</dbReference>
<organism evidence="3 4">
    <name type="scientific">Fusarium duplospermum</name>
    <dbReference type="NCBI Taxonomy" id="1325734"/>
    <lineage>
        <taxon>Eukaryota</taxon>
        <taxon>Fungi</taxon>
        <taxon>Dikarya</taxon>
        <taxon>Ascomycota</taxon>
        <taxon>Pezizomycotina</taxon>
        <taxon>Sordariomycetes</taxon>
        <taxon>Hypocreomycetidae</taxon>
        <taxon>Hypocreales</taxon>
        <taxon>Nectriaceae</taxon>
        <taxon>Fusarium</taxon>
        <taxon>Fusarium solani species complex</taxon>
    </lineage>
</organism>
<dbReference type="Proteomes" id="UP000288168">
    <property type="component" value="Unassembled WGS sequence"/>
</dbReference>
<comment type="caution">
    <text evidence="3">The sequence shown here is derived from an EMBL/GenBank/DDBJ whole genome shotgun (WGS) entry which is preliminary data.</text>
</comment>
<protein>
    <submittedName>
        <fullName evidence="3">Uncharacterized protein</fullName>
    </submittedName>
</protein>
<feature type="coiled-coil region" evidence="1">
    <location>
        <begin position="581"/>
        <end position="615"/>
    </location>
</feature>
<dbReference type="STRING" id="1325734.A0A428PM12"/>
<dbReference type="SUPFAM" id="SSF54001">
    <property type="entry name" value="Cysteine proteinases"/>
    <property type="match status" value="1"/>
</dbReference>
<evidence type="ECO:0000256" key="1">
    <source>
        <dbReference type="SAM" id="Coils"/>
    </source>
</evidence>
<evidence type="ECO:0000256" key="2">
    <source>
        <dbReference type="SAM" id="MobiDB-lite"/>
    </source>
</evidence>
<dbReference type="InterPro" id="IPR038765">
    <property type="entry name" value="Papain-like_cys_pep_sf"/>
</dbReference>
<reference evidence="3 4" key="1">
    <citation type="submission" date="2017-06" db="EMBL/GenBank/DDBJ databases">
        <title>Comparative genomic analysis of Ambrosia Fusariam Clade fungi.</title>
        <authorList>
            <person name="Stajich J.E."/>
            <person name="Carrillo J."/>
            <person name="Kijimoto T."/>
            <person name="Eskalen A."/>
            <person name="O'Donnell K."/>
            <person name="Kasson M."/>
        </authorList>
    </citation>
    <scope>NUCLEOTIDE SEQUENCE [LARGE SCALE GENOMIC DNA]</scope>
    <source>
        <strain evidence="3 4">NRRL62584</strain>
    </source>
</reference>
<feature type="region of interest" description="Disordered" evidence="2">
    <location>
        <begin position="88"/>
        <end position="116"/>
    </location>
</feature>
<gene>
    <name evidence="3" type="ORF">CEP54_010096</name>
</gene>
<name>A0A428PM12_9HYPO</name>
<proteinExistence type="predicted"/>
<feature type="compositionally biased region" description="Polar residues" evidence="2">
    <location>
        <begin position="237"/>
        <end position="248"/>
    </location>
</feature>
<dbReference type="Gene3D" id="3.40.395.10">
    <property type="entry name" value="Adenoviral Proteinase, Chain A"/>
    <property type="match status" value="1"/>
</dbReference>
<keyword evidence="4" id="KW-1185">Reference proteome</keyword>
<accession>A0A428PM12</accession>